<dbReference type="AlphaFoldDB" id="A0A8B0SHY9"/>
<dbReference type="RefSeq" id="WP_207253006.1">
    <property type="nucleotide sequence ID" value="NZ_JAFMPM010000008.1"/>
</dbReference>
<keyword evidence="4" id="KW-1185">Reference proteome</keyword>
<feature type="compositionally biased region" description="Polar residues" evidence="1">
    <location>
        <begin position="8"/>
        <end position="17"/>
    </location>
</feature>
<gene>
    <name evidence="3" type="ORF">J1836_015920</name>
    <name evidence="2" type="ORF">J1836_20535</name>
</gene>
<dbReference type="Proteomes" id="UP000664466">
    <property type="component" value="Unassembled WGS sequence"/>
</dbReference>
<protein>
    <submittedName>
        <fullName evidence="3">Uncharacterized protein</fullName>
    </submittedName>
</protein>
<proteinExistence type="predicted"/>
<evidence type="ECO:0000313" key="2">
    <source>
        <dbReference type="EMBL" id="MBO0615287.1"/>
    </source>
</evidence>
<evidence type="ECO:0000313" key="4">
    <source>
        <dbReference type="Proteomes" id="UP000664466"/>
    </source>
</evidence>
<evidence type="ECO:0000313" key="3">
    <source>
        <dbReference type="EMBL" id="QTX10070.1"/>
    </source>
</evidence>
<reference evidence="2 4" key="1">
    <citation type="submission" date="2021-03" db="EMBL/GenBank/DDBJ databases">
        <title>Draft genome and methylome analysis of Thiotrix fructosivoruns ATCC 49748.</title>
        <authorList>
            <person name="Fomenkov A."/>
            <person name="Grabovich M.Y."/>
            <person name="Roberts R.J."/>
        </authorList>
    </citation>
    <scope>NUCLEOTIDE SEQUENCE [LARGE SCALE GENOMIC DNA]</scope>
    <source>
        <strain evidence="2 4">ATCC 49748</strain>
    </source>
</reference>
<organism evidence="3">
    <name type="scientific">Thiothrix fructosivorans</name>
    <dbReference type="NCBI Taxonomy" id="111770"/>
    <lineage>
        <taxon>Bacteria</taxon>
        <taxon>Pseudomonadati</taxon>
        <taxon>Pseudomonadota</taxon>
        <taxon>Gammaproteobacteria</taxon>
        <taxon>Thiotrichales</taxon>
        <taxon>Thiotrichaceae</taxon>
        <taxon>Thiothrix</taxon>
    </lineage>
</organism>
<dbReference type="EMBL" id="JAFMPM010000008">
    <property type="protein sequence ID" value="MBO0615287.1"/>
    <property type="molecule type" value="Genomic_DNA"/>
</dbReference>
<feature type="region of interest" description="Disordered" evidence="1">
    <location>
        <begin position="1"/>
        <end position="24"/>
    </location>
</feature>
<evidence type="ECO:0000256" key="1">
    <source>
        <dbReference type="SAM" id="MobiDB-lite"/>
    </source>
</evidence>
<reference evidence="3" key="2">
    <citation type="submission" date="2021-04" db="EMBL/GenBank/DDBJ databases">
        <title>Complete Genome and methylome analysis of Thiothrix fructosivorans ATCC 49748.</title>
        <authorList>
            <person name="Fomenkov A."/>
            <person name="Sun L."/>
            <person name="Vincze T."/>
            <person name="Grabovich M.Y."/>
            <person name="Roberts R.J."/>
        </authorList>
    </citation>
    <scope>NUCLEOTIDE SEQUENCE</scope>
    <source>
        <strain evidence="3">ATCC 49748</strain>
    </source>
</reference>
<dbReference type="EMBL" id="CP072748">
    <property type="protein sequence ID" value="QTX10070.1"/>
    <property type="molecule type" value="Genomic_DNA"/>
</dbReference>
<accession>A0A8B0SHY9</accession>
<sequence>MALRDSLAWNTPTNRPATQPPPQGVKRLRDWLAWDTPPQPDLEALAERAAIMEHDGGLTRQETERRAKQPTR</sequence>
<name>A0A8B0SHY9_9GAMM</name>